<dbReference type="OrthoDB" id="411145at2759"/>
<proteinExistence type="predicted"/>
<dbReference type="InterPro" id="IPR011009">
    <property type="entry name" value="Kinase-like_dom_sf"/>
</dbReference>
<accession>A0A9N9RPX3</accession>
<dbReference type="SUPFAM" id="SSF56112">
    <property type="entry name" value="Protein kinase-like (PK-like)"/>
    <property type="match status" value="1"/>
</dbReference>
<evidence type="ECO:0000259" key="1">
    <source>
        <dbReference type="SMART" id="SM00587"/>
    </source>
</evidence>
<dbReference type="PANTHER" id="PTHR11012">
    <property type="entry name" value="PROTEIN KINASE-LIKE DOMAIN-CONTAINING"/>
    <property type="match status" value="1"/>
</dbReference>
<dbReference type="InterPro" id="IPR004119">
    <property type="entry name" value="EcKL"/>
</dbReference>
<dbReference type="PANTHER" id="PTHR11012:SF56">
    <property type="entry name" value="CHK KINASE-LIKE DOMAIN-CONTAINING PROTEIN-RELATED"/>
    <property type="match status" value="1"/>
</dbReference>
<evidence type="ECO:0000313" key="2">
    <source>
        <dbReference type="EMBL" id="CAG9801147.1"/>
    </source>
</evidence>
<evidence type="ECO:0000313" key="3">
    <source>
        <dbReference type="Proteomes" id="UP001153620"/>
    </source>
</evidence>
<sequence>MSTQEKSFENLLNGDSIDDEFINGIVANKLNVPSSSFKVTLVLISPATKPNENYLGLVCRTKIKVRMLETNEFKILDVIVKVAQEMTESLGELNVYQREKIMYENILSKFEGFLFDKLSEKVRFGPSMLMFKNEPSPIIVLDDLKAEGYSIVDRKEGLSLEQAKSFLSKLASFHAAGAKVLQSEGMLFDCFDRNNPNAPKSNPEDPLAIAFVRMHEEFVSALKSYGGCDEYANKVEKWDRDVLAAGYMYESKPMKCGLQVLNHGDVWTNNMMFKLDTNEVLIIDYQLCFWGSPCYDLLSFLTASVHDDVKVKHFDELVEFYYREFTKTLGMLEYSNHIPSLDELKEDIMDKGYILAGFLIFLFFAKYSSPKEFSFDMLMFETDEDVLRELYDRLFQDEYFVRGVKTWLPFMNERGFLDILIPSK</sequence>
<feature type="domain" description="CHK kinase-like" evidence="1">
    <location>
        <begin position="139"/>
        <end position="331"/>
    </location>
</feature>
<reference evidence="2" key="1">
    <citation type="submission" date="2022-01" db="EMBL/GenBank/DDBJ databases">
        <authorList>
            <person name="King R."/>
        </authorList>
    </citation>
    <scope>NUCLEOTIDE SEQUENCE</scope>
</reference>
<dbReference type="InterPro" id="IPR015897">
    <property type="entry name" value="CHK_kinase-like"/>
</dbReference>
<name>A0A9N9RPX3_9DIPT</name>
<gene>
    <name evidence="2" type="ORF">CHIRRI_LOCUS4082</name>
</gene>
<dbReference type="AlphaFoldDB" id="A0A9N9RPX3"/>
<organism evidence="2 3">
    <name type="scientific">Chironomus riparius</name>
    <dbReference type="NCBI Taxonomy" id="315576"/>
    <lineage>
        <taxon>Eukaryota</taxon>
        <taxon>Metazoa</taxon>
        <taxon>Ecdysozoa</taxon>
        <taxon>Arthropoda</taxon>
        <taxon>Hexapoda</taxon>
        <taxon>Insecta</taxon>
        <taxon>Pterygota</taxon>
        <taxon>Neoptera</taxon>
        <taxon>Endopterygota</taxon>
        <taxon>Diptera</taxon>
        <taxon>Nematocera</taxon>
        <taxon>Chironomoidea</taxon>
        <taxon>Chironomidae</taxon>
        <taxon>Chironominae</taxon>
        <taxon>Chironomus</taxon>
    </lineage>
</organism>
<dbReference type="Gene3D" id="3.90.1200.10">
    <property type="match status" value="1"/>
</dbReference>
<dbReference type="SMART" id="SM00587">
    <property type="entry name" value="CHK"/>
    <property type="match status" value="1"/>
</dbReference>
<dbReference type="Proteomes" id="UP001153620">
    <property type="component" value="Chromosome 1"/>
</dbReference>
<dbReference type="Pfam" id="PF02958">
    <property type="entry name" value="EcKL"/>
    <property type="match status" value="1"/>
</dbReference>
<keyword evidence="3" id="KW-1185">Reference proteome</keyword>
<protein>
    <recommendedName>
        <fullName evidence="1">CHK kinase-like domain-containing protein</fullName>
    </recommendedName>
</protein>
<dbReference type="EMBL" id="OU895877">
    <property type="protein sequence ID" value="CAG9801147.1"/>
    <property type="molecule type" value="Genomic_DNA"/>
</dbReference>
<reference evidence="2" key="2">
    <citation type="submission" date="2022-10" db="EMBL/GenBank/DDBJ databases">
        <authorList>
            <consortium name="ENA_rothamsted_submissions"/>
            <consortium name="culmorum"/>
            <person name="King R."/>
        </authorList>
    </citation>
    <scope>NUCLEOTIDE SEQUENCE</scope>
</reference>